<protein>
    <submittedName>
        <fullName evidence="9">Sugar ABC transporter permease</fullName>
    </submittedName>
</protein>
<name>A0ABQ3V740_9CHLR</name>
<dbReference type="Gene3D" id="1.10.3720.10">
    <property type="entry name" value="MetI-like"/>
    <property type="match status" value="1"/>
</dbReference>
<keyword evidence="3" id="KW-1003">Cell membrane</keyword>
<dbReference type="RefSeq" id="WP_201376961.1">
    <property type="nucleotide sequence ID" value="NZ_BNJG01000007.1"/>
</dbReference>
<comment type="similarity">
    <text evidence="7">Belongs to the binding-protein-dependent transport system permease family.</text>
</comment>
<accession>A0ABQ3V740</accession>
<evidence type="ECO:0000259" key="8">
    <source>
        <dbReference type="PROSITE" id="PS50928"/>
    </source>
</evidence>
<evidence type="ECO:0000256" key="5">
    <source>
        <dbReference type="ARBA" id="ARBA00022989"/>
    </source>
</evidence>
<feature type="transmembrane region" description="Helical" evidence="7">
    <location>
        <begin position="269"/>
        <end position="289"/>
    </location>
</feature>
<reference evidence="9 10" key="1">
    <citation type="journal article" date="2021" name="Int. J. Syst. Evol. Microbiol.">
        <title>Reticulibacter mediterranei gen. nov., sp. nov., within the new family Reticulibacteraceae fam. nov., and Ktedonospora formicarum gen. nov., sp. nov., Ktedonobacter robiniae sp. nov., Dictyobacter formicarum sp. nov. and Dictyobacter arantiisoli sp. nov., belonging to the class Ktedonobacteria.</title>
        <authorList>
            <person name="Yabe S."/>
            <person name="Zheng Y."/>
            <person name="Wang C.M."/>
            <person name="Sakai Y."/>
            <person name="Abe K."/>
            <person name="Yokota A."/>
            <person name="Donadio S."/>
            <person name="Cavaletti L."/>
            <person name="Monciardini P."/>
        </authorList>
    </citation>
    <scope>NUCLEOTIDE SEQUENCE [LARGE SCALE GENOMIC DNA]</scope>
    <source>
        <strain evidence="9 10">SOSP1-30</strain>
    </source>
</reference>
<evidence type="ECO:0000256" key="3">
    <source>
        <dbReference type="ARBA" id="ARBA00022475"/>
    </source>
</evidence>
<evidence type="ECO:0000256" key="7">
    <source>
        <dbReference type="RuleBase" id="RU363032"/>
    </source>
</evidence>
<feature type="domain" description="ABC transmembrane type-1" evidence="8">
    <location>
        <begin position="100"/>
        <end position="289"/>
    </location>
</feature>
<dbReference type="SUPFAM" id="SSF161098">
    <property type="entry name" value="MetI-like"/>
    <property type="match status" value="1"/>
</dbReference>
<keyword evidence="6 7" id="KW-0472">Membrane</keyword>
<organism evidence="9 10">
    <name type="scientific">Ktedonobacter robiniae</name>
    <dbReference type="NCBI Taxonomy" id="2778365"/>
    <lineage>
        <taxon>Bacteria</taxon>
        <taxon>Bacillati</taxon>
        <taxon>Chloroflexota</taxon>
        <taxon>Ktedonobacteria</taxon>
        <taxon>Ktedonobacterales</taxon>
        <taxon>Ktedonobacteraceae</taxon>
        <taxon>Ktedonobacter</taxon>
    </lineage>
</organism>
<evidence type="ECO:0000256" key="4">
    <source>
        <dbReference type="ARBA" id="ARBA00022692"/>
    </source>
</evidence>
<dbReference type="EMBL" id="BNJG01000007">
    <property type="protein sequence ID" value="GHO60878.1"/>
    <property type="molecule type" value="Genomic_DNA"/>
</dbReference>
<feature type="transmembrane region" description="Helical" evidence="7">
    <location>
        <begin position="38"/>
        <end position="59"/>
    </location>
</feature>
<dbReference type="InterPro" id="IPR035906">
    <property type="entry name" value="MetI-like_sf"/>
</dbReference>
<dbReference type="PANTHER" id="PTHR43744">
    <property type="entry name" value="ABC TRANSPORTER PERMEASE PROTEIN MG189-RELATED-RELATED"/>
    <property type="match status" value="1"/>
</dbReference>
<keyword evidence="2 7" id="KW-0813">Transport</keyword>
<evidence type="ECO:0000313" key="9">
    <source>
        <dbReference type="EMBL" id="GHO60878.1"/>
    </source>
</evidence>
<sequence length="302" mass="34064">MAHAQSEQGVAIPSVSSATTVRTVNSKTSSTHRSKGNWLYVIAVPVLLIMILPYVYLLLQSFAPWDQVNKTFFPNALTLRSYQWILSGGGYTSLPLVNALLNSFLVTIVDSISVVVIGAVVGYALSILDFRGKRFINSFILFQMFYPAIILLVPTFLIIRFAGLYNTYWAMIIPKLVSLWAIFMYTSFFRSTPLEMIEAARLDGASNFSIIFRIMIPMARSISTIIFLFVFMERWTELMWDIIVVKEPTRQTLNVLLSSMFGPYGAYPGPLYAAAALLTFPILLLFILFSRNFVKGVQLVLR</sequence>
<keyword evidence="5 7" id="KW-1133">Transmembrane helix</keyword>
<evidence type="ECO:0000256" key="2">
    <source>
        <dbReference type="ARBA" id="ARBA00022448"/>
    </source>
</evidence>
<feature type="transmembrane region" description="Helical" evidence="7">
    <location>
        <begin position="104"/>
        <end position="128"/>
    </location>
</feature>
<evidence type="ECO:0000256" key="1">
    <source>
        <dbReference type="ARBA" id="ARBA00004651"/>
    </source>
</evidence>
<dbReference type="Proteomes" id="UP000654345">
    <property type="component" value="Unassembled WGS sequence"/>
</dbReference>
<evidence type="ECO:0000256" key="6">
    <source>
        <dbReference type="ARBA" id="ARBA00023136"/>
    </source>
</evidence>
<keyword evidence="10" id="KW-1185">Reference proteome</keyword>
<proteinExistence type="inferred from homology"/>
<evidence type="ECO:0000313" key="10">
    <source>
        <dbReference type="Proteomes" id="UP000654345"/>
    </source>
</evidence>
<dbReference type="PROSITE" id="PS50928">
    <property type="entry name" value="ABC_TM1"/>
    <property type="match status" value="1"/>
</dbReference>
<dbReference type="Pfam" id="PF00528">
    <property type="entry name" value="BPD_transp_1"/>
    <property type="match status" value="1"/>
</dbReference>
<dbReference type="InterPro" id="IPR000515">
    <property type="entry name" value="MetI-like"/>
</dbReference>
<feature type="transmembrane region" description="Helical" evidence="7">
    <location>
        <begin position="210"/>
        <end position="231"/>
    </location>
</feature>
<feature type="transmembrane region" description="Helical" evidence="7">
    <location>
        <begin position="168"/>
        <end position="189"/>
    </location>
</feature>
<dbReference type="CDD" id="cd06261">
    <property type="entry name" value="TM_PBP2"/>
    <property type="match status" value="1"/>
</dbReference>
<comment type="subcellular location">
    <subcellularLocation>
        <location evidence="1 7">Cell membrane</location>
        <topology evidence="1 7">Multi-pass membrane protein</topology>
    </subcellularLocation>
</comment>
<feature type="transmembrane region" description="Helical" evidence="7">
    <location>
        <begin position="140"/>
        <end position="162"/>
    </location>
</feature>
<keyword evidence="4 7" id="KW-0812">Transmembrane</keyword>
<gene>
    <name evidence="9" type="ORF">KSB_93530</name>
</gene>
<comment type="caution">
    <text evidence="9">The sequence shown here is derived from an EMBL/GenBank/DDBJ whole genome shotgun (WGS) entry which is preliminary data.</text>
</comment>
<dbReference type="PANTHER" id="PTHR43744:SF12">
    <property type="entry name" value="ABC TRANSPORTER PERMEASE PROTEIN MG189-RELATED"/>
    <property type="match status" value="1"/>
</dbReference>